<dbReference type="Proteomes" id="UP000223981">
    <property type="component" value="Segment"/>
</dbReference>
<dbReference type="EMBL" id="KX349306">
    <property type="protein sequence ID" value="AOO14862.1"/>
    <property type="molecule type" value="Genomic_DNA"/>
</dbReference>
<dbReference type="Proteomes" id="UP000224257">
    <property type="component" value="Segment"/>
</dbReference>
<evidence type="ECO:0000313" key="7">
    <source>
        <dbReference type="EMBL" id="AOO13994.1"/>
    </source>
</evidence>
<feature type="compositionally biased region" description="Basic and acidic residues" evidence="1">
    <location>
        <begin position="555"/>
        <end position="573"/>
    </location>
</feature>
<evidence type="ECO:0000313" key="8">
    <source>
        <dbReference type="EMBL" id="AOO14430.1"/>
    </source>
</evidence>
<gene>
    <name evidence="3" type="ORF">LIS021110_016</name>
    <name evidence="4" type="ORF">LIS110610_016</name>
    <name evidence="5" type="ORF">Np111211_016</name>
    <name evidence="6" type="ORF">Np450711_016</name>
    <name evidence="7" type="ORF">RW030110_016</name>
    <name evidence="8" type="ORF">Sn180910_016</name>
    <name evidence="9" type="ORF">Sn230910_016</name>
    <name evidence="10" type="ORF">W1230910_016</name>
</gene>
<protein>
    <submittedName>
        <fullName evidence="3">Baseplate hub subunit tail lysozyme</fullName>
    </submittedName>
</protein>
<dbReference type="EMBL" id="KX349298">
    <property type="protein sequence ID" value="AOO13130.1"/>
    <property type="molecule type" value="Genomic_DNA"/>
</dbReference>
<dbReference type="Proteomes" id="UP000223288">
    <property type="component" value="Segment"/>
</dbReference>
<reference evidence="11 12" key="1">
    <citation type="journal article" date="2016" name="Environ. Microbiol.">
        <title>Genomic diversification of marine cyanophages into stable ecotypes.</title>
        <authorList>
            <person name="Marston M.F."/>
            <person name="Martiny J.B."/>
        </authorList>
    </citation>
    <scope>NUCLEOTIDE SEQUENCE [LARGE SCALE GENOMIC DNA]</scope>
    <source>
        <strain evidence="3">LIS_02_1110</strain>
        <strain evidence="4">LIS_22_0610</strain>
        <strain evidence="5">Np_11_1211</strain>
        <strain evidence="6">Np_45_0711</strain>
        <strain evidence="7">RW_03_0110</strain>
        <strain evidence="8">Sn_18_0910</strain>
        <strain evidence="9">Sn_23_0910</strain>
        <strain evidence="10">W1_23_0910</strain>
    </source>
</reference>
<evidence type="ECO:0000313" key="12">
    <source>
        <dbReference type="Proteomes" id="UP000223576"/>
    </source>
</evidence>
<dbReference type="EMBL" id="KX349301">
    <property type="protein sequence ID" value="AOO13778.1"/>
    <property type="molecule type" value="Genomic_DNA"/>
</dbReference>
<sequence length="827" mass="86550">MATSQVEGYVKERQNDFFGKDGMQWWIGEVEDNQDPLQINRVKVRILGWYTDADGGSMETLPTDDLPWALVLQPTNQAGNDGQGQSSGQLQSGAIVLGFFLDGEEAQMPCIMGVLRTIKGGESRSEPLFALTGGEMRKVVNYATASGANNTATMEGDEQNANRNNSVQTAGTKEDSQSAPANPSGVGIKTGTAGAAKSIGPPVAAADGVGGPSKTLTVHLESVLDTAAKELSGIKSQGNGYVSLATGAPVALDNIIGSVENAIAAIGAEAIAAMREFLTELAGKLTSGGAMIASFTGIPTATMAVVKTGIQLILSQICTLDDQISGFIDMVMSPFSSFIESAIDQALDFAGDFINAGIDKLGQGILSAMDSLLCAVKNIVSAAEGILSGIGAAKKIIDTWKEGSTIFAEGFDLQQVGLEGFLQIVLFLFNLFEFGCDRTRQDTRTKAFIPFLGTTYCDAEGLASKLGNRKCGDLGSGFSQGSRNIASDFVSQIYNDASPYLTQAETFLSGGWKQHTGVPGRQSQTERTPSGTVHTSIYVDDNAYKKYLATEAGADEKKALSRDKSKTEKKPVAGDHSQYANAYTVDVAKDLCYNIRGDEVHTVNGDYHLKVTGNFHLEVGGAMMVTAVGAPQQKDANGKTPSKTDKIQKHQIKFESDVDISSSGGTFKVNATDGNINTMNTTVGAPTGNTEINAPSVNIRGGDIVMSANNTLTTYSSAQWHFVNVPPLPKAKSGVFWQCNGPYDIILGPSPSLDPIPRFSVVTPGPFLVTCKAGGALFKVGAGAFVASVAAGAVLLKASAAVDITAGAVVTIKGAIVNILGGAINLN</sequence>
<dbReference type="Pfam" id="PF06714">
    <property type="entry name" value="Gp5_OB"/>
    <property type="match status" value="1"/>
</dbReference>
<evidence type="ECO:0000313" key="3">
    <source>
        <dbReference type="EMBL" id="AOO13130.1"/>
    </source>
</evidence>
<dbReference type="Proteomes" id="UP000226173">
    <property type="component" value="Segment"/>
</dbReference>
<evidence type="ECO:0000313" key="10">
    <source>
        <dbReference type="EMBL" id="AOO14862.1"/>
    </source>
</evidence>
<dbReference type="Proteomes" id="UP000224953">
    <property type="component" value="Genome"/>
</dbReference>
<dbReference type="EMBL" id="KX349300">
    <property type="protein sequence ID" value="AOO13562.1"/>
    <property type="molecule type" value="Genomic_DNA"/>
</dbReference>
<dbReference type="InterPro" id="IPR009590">
    <property type="entry name" value="Gp5_OB_N"/>
</dbReference>
<feature type="domain" description="Protein Gp5 N-terminal OB-fold" evidence="2">
    <location>
        <begin position="57"/>
        <end position="169"/>
    </location>
</feature>
<dbReference type="EMBL" id="KX349304">
    <property type="protein sequence ID" value="AOO14430.1"/>
    <property type="molecule type" value="Genomic_DNA"/>
</dbReference>
<organism evidence="3 13">
    <name type="scientific">Cyanophage S-RIM14</name>
    <dbReference type="NCBI Taxonomy" id="1278423"/>
    <lineage>
        <taxon>Viruses</taxon>
        <taxon>Duplodnaviria</taxon>
        <taxon>Heunggongvirae</taxon>
        <taxon>Uroviricota</taxon>
        <taxon>Caudoviricetes</taxon>
        <taxon>Pantevenvirales</taxon>
        <taxon>Kyanoviridae</taxon>
        <taxon>Ahtivirus</taxon>
        <taxon>Ahtivirus sagseatwo</taxon>
    </lineage>
</organism>
<dbReference type="Proteomes" id="UP000225808">
    <property type="component" value="Segment"/>
</dbReference>
<dbReference type="EMBL" id="KX349305">
    <property type="protein sequence ID" value="AOO14646.1"/>
    <property type="molecule type" value="Genomic_DNA"/>
</dbReference>
<evidence type="ECO:0000256" key="1">
    <source>
        <dbReference type="SAM" id="MobiDB-lite"/>
    </source>
</evidence>
<feature type="region of interest" description="Disordered" evidence="1">
    <location>
        <begin position="150"/>
        <end position="192"/>
    </location>
</feature>
<dbReference type="SUPFAM" id="SSF69255">
    <property type="entry name" value="gp5 N-terminal domain-like"/>
    <property type="match status" value="1"/>
</dbReference>
<dbReference type="Gene3D" id="2.40.50.260">
    <property type="entry name" value="Nucleic acid-binding protein domain"/>
    <property type="match status" value="1"/>
</dbReference>
<name>A0A1D7SHT2_9CAUD</name>
<dbReference type="EMBL" id="KX349299">
    <property type="protein sequence ID" value="AOO13346.1"/>
    <property type="molecule type" value="Genomic_DNA"/>
</dbReference>
<evidence type="ECO:0000313" key="5">
    <source>
        <dbReference type="EMBL" id="AOO13562.1"/>
    </source>
</evidence>
<evidence type="ECO:0000259" key="2">
    <source>
        <dbReference type="Pfam" id="PF06714"/>
    </source>
</evidence>
<evidence type="ECO:0000313" key="4">
    <source>
        <dbReference type="EMBL" id="AOO13346.1"/>
    </source>
</evidence>
<evidence type="ECO:0000313" key="13">
    <source>
        <dbReference type="Proteomes" id="UP000225808"/>
    </source>
</evidence>
<evidence type="ECO:0000313" key="9">
    <source>
        <dbReference type="EMBL" id="AOO14646.1"/>
    </source>
</evidence>
<dbReference type="Proteomes" id="UP000225271">
    <property type="component" value="Segment"/>
</dbReference>
<accession>A0A1D7SHT2</accession>
<evidence type="ECO:0000313" key="11">
    <source>
        <dbReference type="Proteomes" id="UP000223288"/>
    </source>
</evidence>
<dbReference type="EMBL" id="KX349302">
    <property type="protein sequence ID" value="AOO13994.1"/>
    <property type="molecule type" value="Genomic_DNA"/>
</dbReference>
<proteinExistence type="predicted"/>
<feature type="compositionally biased region" description="Polar residues" evidence="1">
    <location>
        <begin position="150"/>
        <end position="181"/>
    </location>
</feature>
<feature type="region of interest" description="Disordered" evidence="1">
    <location>
        <begin position="555"/>
        <end position="574"/>
    </location>
</feature>
<evidence type="ECO:0000313" key="6">
    <source>
        <dbReference type="EMBL" id="AOO13778.1"/>
    </source>
</evidence>
<dbReference type="Proteomes" id="UP000223576">
    <property type="component" value="Segment"/>
</dbReference>